<name>A0A429Z5B4_9ENTE</name>
<dbReference type="InterPro" id="IPR040628">
    <property type="entry name" value="BaeRF_family6"/>
</dbReference>
<evidence type="ECO:0000259" key="1">
    <source>
        <dbReference type="Pfam" id="PF18848"/>
    </source>
</evidence>
<dbReference type="RefSeq" id="WP_125943757.1">
    <property type="nucleotide sequence ID" value="NZ_PXZH01000005.1"/>
</dbReference>
<keyword evidence="3" id="KW-1185">Reference proteome</keyword>
<evidence type="ECO:0000313" key="3">
    <source>
        <dbReference type="Proteomes" id="UP000277864"/>
    </source>
</evidence>
<evidence type="ECO:0000313" key="2">
    <source>
        <dbReference type="EMBL" id="RST88878.1"/>
    </source>
</evidence>
<feature type="domain" description="Bacterial archaeo-eukaryotic release factor family 6" evidence="1">
    <location>
        <begin position="130"/>
        <end position="273"/>
    </location>
</feature>
<reference evidence="2 3" key="1">
    <citation type="submission" date="2018-03" db="EMBL/GenBank/DDBJ databases">
        <authorList>
            <person name="Gulvik C.A."/>
        </authorList>
    </citation>
    <scope>NUCLEOTIDE SEQUENCE [LARGE SCALE GENOMIC DNA]</scope>
    <source>
        <strain evidence="2 3">JCM 31581</strain>
    </source>
</reference>
<proteinExistence type="predicted"/>
<dbReference type="EMBL" id="PXZH01000005">
    <property type="protein sequence ID" value="RST88878.1"/>
    <property type="molecule type" value="Genomic_DNA"/>
</dbReference>
<gene>
    <name evidence="2" type="ORF">C7P63_08640</name>
</gene>
<organism evidence="2 3">
    <name type="scientific">Vagococcus humatus</name>
    <dbReference type="NCBI Taxonomy" id="1889241"/>
    <lineage>
        <taxon>Bacteria</taxon>
        <taxon>Bacillati</taxon>
        <taxon>Bacillota</taxon>
        <taxon>Bacilli</taxon>
        <taxon>Lactobacillales</taxon>
        <taxon>Enterococcaceae</taxon>
        <taxon>Vagococcus</taxon>
    </lineage>
</organism>
<accession>A0A429Z5B4</accession>
<sequence length="368" mass="43657">MKFTMDQRNILTPLQEMVSDQPIVSIALNVQTDLKGIEKSRLVFKNFIKEAEKKTRENYPAASWDSIETQLDRLYQDNRFWQQNYRGVIVIANQEELYTYHFPFELQKRVVVDRLPYILPMVEHEQLFSHYHVLCLNQQSIRFFDVNHQEIEEEILPEDAPRTLQEALGNQLTGGELNFSSRGSGAGSVIFHGSTSKNEEMDKDLKNYFQLVDRYITEYYSKEYTRPLVLFSLTENRGHFIKLSRNPYLEKDLYINASASELETKKIVEKIHEFYPVWREMMVKELKKDYDKMYSEEKSTHFYDDIQFASQEGRIKQLWFSLDEVYQEAHITDYNRMAYQSIKNGGDVYILPDNVMPEKAKFVGLLRY</sequence>
<dbReference type="OrthoDB" id="4393931at2"/>
<dbReference type="AlphaFoldDB" id="A0A429Z5B4"/>
<dbReference type="Pfam" id="PF18848">
    <property type="entry name" value="baeRF_family6"/>
    <property type="match status" value="1"/>
</dbReference>
<comment type="caution">
    <text evidence="2">The sequence shown here is derived from an EMBL/GenBank/DDBJ whole genome shotgun (WGS) entry which is preliminary data.</text>
</comment>
<dbReference type="Proteomes" id="UP000277864">
    <property type="component" value="Unassembled WGS sequence"/>
</dbReference>
<protein>
    <recommendedName>
        <fullName evidence="1">Bacterial archaeo-eukaryotic release factor family 6 domain-containing protein</fullName>
    </recommendedName>
</protein>